<evidence type="ECO:0000256" key="2">
    <source>
        <dbReference type="ARBA" id="ARBA00022801"/>
    </source>
</evidence>
<keyword evidence="2 3" id="KW-0378">Hydrolase</keyword>
<dbReference type="OrthoDB" id="9799036at2"/>
<dbReference type="STRING" id="1122206.SAMN02745753_00731"/>
<reference evidence="4" key="1">
    <citation type="submission" date="2016-11" db="EMBL/GenBank/DDBJ databases">
        <authorList>
            <person name="Varghese N."/>
            <person name="Submissions S."/>
        </authorList>
    </citation>
    <scope>NUCLEOTIDE SEQUENCE [LARGE SCALE GENOMIC DNA]</scope>
    <source>
        <strain evidence="4">DSM 16579</strain>
    </source>
</reference>
<dbReference type="GO" id="GO:0047617">
    <property type="term" value="F:fatty acyl-CoA hydrolase activity"/>
    <property type="evidence" value="ECO:0007669"/>
    <property type="project" value="TreeGrafter"/>
</dbReference>
<comment type="similarity">
    <text evidence="1">Belongs to the 4-hydroxybenzoyl-CoA thioesterase family.</text>
</comment>
<dbReference type="AlphaFoldDB" id="A0A1M4VSP6"/>
<dbReference type="InterPro" id="IPR050563">
    <property type="entry name" value="4-hydroxybenzoyl-CoA_TE"/>
</dbReference>
<name>A0A1M4VSP6_9GAMM</name>
<evidence type="ECO:0000313" key="4">
    <source>
        <dbReference type="Proteomes" id="UP000184517"/>
    </source>
</evidence>
<dbReference type="RefSeq" id="WP_072838360.1">
    <property type="nucleotide sequence ID" value="NZ_FQVF01000003.1"/>
</dbReference>
<gene>
    <name evidence="3" type="ORF">SAMN02745753_00731</name>
</gene>
<accession>A0A1M4VSP6</accession>
<dbReference type="Gene3D" id="3.10.129.10">
    <property type="entry name" value="Hotdog Thioesterase"/>
    <property type="match status" value="1"/>
</dbReference>
<dbReference type="Pfam" id="PF13279">
    <property type="entry name" value="4HBT_2"/>
    <property type="match status" value="1"/>
</dbReference>
<proteinExistence type="inferred from homology"/>
<dbReference type="PANTHER" id="PTHR31793">
    <property type="entry name" value="4-HYDROXYBENZOYL-COA THIOESTERASE FAMILY MEMBER"/>
    <property type="match status" value="1"/>
</dbReference>
<dbReference type="SUPFAM" id="SSF54637">
    <property type="entry name" value="Thioesterase/thiol ester dehydrase-isomerase"/>
    <property type="match status" value="1"/>
</dbReference>
<dbReference type="PANTHER" id="PTHR31793:SF27">
    <property type="entry name" value="NOVEL THIOESTERASE SUPERFAMILY DOMAIN AND SAPOSIN A-TYPE DOMAIN CONTAINING PROTEIN (0610012H03RIK)"/>
    <property type="match status" value="1"/>
</dbReference>
<dbReference type="CDD" id="cd00586">
    <property type="entry name" value="4HBT"/>
    <property type="match status" value="1"/>
</dbReference>
<organism evidence="3 4">
    <name type="scientific">Marinomonas polaris DSM 16579</name>
    <dbReference type="NCBI Taxonomy" id="1122206"/>
    <lineage>
        <taxon>Bacteria</taxon>
        <taxon>Pseudomonadati</taxon>
        <taxon>Pseudomonadota</taxon>
        <taxon>Gammaproteobacteria</taxon>
        <taxon>Oceanospirillales</taxon>
        <taxon>Oceanospirillaceae</taxon>
        <taxon>Marinomonas</taxon>
    </lineage>
</organism>
<evidence type="ECO:0000313" key="3">
    <source>
        <dbReference type="EMBL" id="SHE71833.1"/>
    </source>
</evidence>
<sequence>MFHTTIIKPRFSETDKLGHISNTVFPVWMAESRSDFCRSALEITQPWVVANISIDFKKEVLHGDDVIVNTYVERTGSKSITFYQEMFQYEKLCVVGRTTVVCIDEATRQSCSLNSNDKEKLQPYLVILESDGNNTSLQYKQPNSFDEQKKSPA</sequence>
<keyword evidence="4" id="KW-1185">Reference proteome</keyword>
<evidence type="ECO:0000256" key="1">
    <source>
        <dbReference type="ARBA" id="ARBA00005953"/>
    </source>
</evidence>
<dbReference type="EMBL" id="FQVF01000003">
    <property type="protein sequence ID" value="SHE71833.1"/>
    <property type="molecule type" value="Genomic_DNA"/>
</dbReference>
<dbReference type="InterPro" id="IPR029069">
    <property type="entry name" value="HotDog_dom_sf"/>
</dbReference>
<dbReference type="Proteomes" id="UP000184517">
    <property type="component" value="Unassembled WGS sequence"/>
</dbReference>
<protein>
    <submittedName>
        <fullName evidence="3">Acyl-CoA thioester hydrolase</fullName>
    </submittedName>
</protein>